<dbReference type="InterPro" id="IPR050692">
    <property type="entry name" value="HTH_transcr_repressor_FabR"/>
</dbReference>
<evidence type="ECO:0000259" key="5">
    <source>
        <dbReference type="PROSITE" id="PS50977"/>
    </source>
</evidence>
<dbReference type="PANTHER" id="PTHR47752:SF1">
    <property type="entry name" value="HTH-TYPE TRANSCRIPTIONAL REPRESSOR FABR"/>
    <property type="match status" value="1"/>
</dbReference>
<keyword evidence="2 4" id="KW-0238">DNA-binding</keyword>
<dbReference type="Gene3D" id="1.10.10.60">
    <property type="entry name" value="Homeodomain-like"/>
    <property type="match status" value="1"/>
</dbReference>
<dbReference type="EMBL" id="JAMOIL010000002">
    <property type="protein sequence ID" value="MCM0619207.1"/>
    <property type="molecule type" value="Genomic_DNA"/>
</dbReference>
<keyword evidence="3" id="KW-0804">Transcription</keyword>
<dbReference type="Pfam" id="PF00440">
    <property type="entry name" value="TetR_N"/>
    <property type="match status" value="1"/>
</dbReference>
<dbReference type="Gene3D" id="1.10.357.10">
    <property type="entry name" value="Tetracycline Repressor, domain 2"/>
    <property type="match status" value="1"/>
</dbReference>
<dbReference type="AlphaFoldDB" id="A0A9X2IDF5"/>
<evidence type="ECO:0000256" key="2">
    <source>
        <dbReference type="ARBA" id="ARBA00023125"/>
    </source>
</evidence>
<dbReference type="Pfam" id="PF21943">
    <property type="entry name" value="TetR_C_46"/>
    <property type="match status" value="1"/>
</dbReference>
<evidence type="ECO:0000256" key="1">
    <source>
        <dbReference type="ARBA" id="ARBA00023015"/>
    </source>
</evidence>
<proteinExistence type="predicted"/>
<accession>A0A9X2IDF5</accession>
<dbReference type="RefSeq" id="WP_250052661.1">
    <property type="nucleotide sequence ID" value="NZ_JAMJPH010000006.1"/>
</dbReference>
<keyword evidence="1" id="KW-0805">Transcription regulation</keyword>
<evidence type="ECO:0000256" key="3">
    <source>
        <dbReference type="ARBA" id="ARBA00023163"/>
    </source>
</evidence>
<dbReference type="InterPro" id="IPR054129">
    <property type="entry name" value="DesT_TetR_C"/>
</dbReference>
<organism evidence="6 7">
    <name type="scientific">Nocardioides bruguierae</name>
    <dbReference type="NCBI Taxonomy" id="2945102"/>
    <lineage>
        <taxon>Bacteria</taxon>
        <taxon>Bacillati</taxon>
        <taxon>Actinomycetota</taxon>
        <taxon>Actinomycetes</taxon>
        <taxon>Propionibacteriales</taxon>
        <taxon>Nocardioidaceae</taxon>
        <taxon>Nocardioides</taxon>
    </lineage>
</organism>
<reference evidence="6" key="1">
    <citation type="submission" date="2022-05" db="EMBL/GenBank/DDBJ databases">
        <authorList>
            <person name="Tuo L."/>
        </authorList>
    </citation>
    <scope>NUCLEOTIDE SEQUENCE</scope>
    <source>
        <strain evidence="6">BSK12Z-4</strain>
    </source>
</reference>
<dbReference type="PANTHER" id="PTHR47752">
    <property type="entry name" value="HTH-TYPE TRANSCRIPTIONAL REPRESSOR FABR"/>
    <property type="match status" value="1"/>
</dbReference>
<dbReference type="Proteomes" id="UP001139485">
    <property type="component" value="Unassembled WGS sequence"/>
</dbReference>
<protein>
    <submittedName>
        <fullName evidence="6">TetR family transcriptional regulator</fullName>
    </submittedName>
</protein>
<dbReference type="InterPro" id="IPR001647">
    <property type="entry name" value="HTH_TetR"/>
</dbReference>
<feature type="domain" description="HTH tetR-type" evidence="5">
    <location>
        <begin position="10"/>
        <end position="70"/>
    </location>
</feature>
<dbReference type="GO" id="GO:0003677">
    <property type="term" value="F:DNA binding"/>
    <property type="evidence" value="ECO:0007669"/>
    <property type="project" value="UniProtKB-UniRule"/>
</dbReference>
<gene>
    <name evidence="6" type="ORF">M8330_02715</name>
</gene>
<name>A0A9X2IDF5_9ACTN</name>
<comment type="caution">
    <text evidence="6">The sequence shown here is derived from an EMBL/GenBank/DDBJ whole genome shotgun (WGS) entry which is preliminary data.</text>
</comment>
<dbReference type="PROSITE" id="PS50977">
    <property type="entry name" value="HTH_TETR_2"/>
    <property type="match status" value="1"/>
</dbReference>
<feature type="DNA-binding region" description="H-T-H motif" evidence="4">
    <location>
        <begin position="33"/>
        <end position="52"/>
    </location>
</feature>
<keyword evidence="7" id="KW-1185">Reference proteome</keyword>
<sequence length="215" mass="23224">MGQVRAERKEQTRRALLSAALDLSGDSSLGSVSLRQVAKHVGIVPTGFYRHFSSVEELGLALVDESFTSLRALLRDVRAVETGASLADDASASDVVDASVDIIVTHVEAHQPHFAFIARERAAGPPAVRDAIRHELDLCARELATDLARVGGADTWSGEDLRILADLFVTTMTATAESLLRAEGRPAARTAVVQTARTQLRMILVGAFHWRSDRS</sequence>
<evidence type="ECO:0000256" key="4">
    <source>
        <dbReference type="PROSITE-ProRule" id="PRU00335"/>
    </source>
</evidence>
<evidence type="ECO:0000313" key="6">
    <source>
        <dbReference type="EMBL" id="MCM0619207.1"/>
    </source>
</evidence>
<dbReference type="InterPro" id="IPR009057">
    <property type="entry name" value="Homeodomain-like_sf"/>
</dbReference>
<evidence type="ECO:0000313" key="7">
    <source>
        <dbReference type="Proteomes" id="UP001139485"/>
    </source>
</evidence>
<dbReference type="SUPFAM" id="SSF46689">
    <property type="entry name" value="Homeodomain-like"/>
    <property type="match status" value="1"/>
</dbReference>